<dbReference type="SUPFAM" id="SSF46894">
    <property type="entry name" value="C-terminal effector domain of the bipartite response regulators"/>
    <property type="match status" value="1"/>
</dbReference>
<dbReference type="PROSITE" id="PS50043">
    <property type="entry name" value="HTH_LUXR_2"/>
    <property type="match status" value="1"/>
</dbReference>
<gene>
    <name evidence="4" type="ORF">Pth03_81580</name>
</gene>
<keyword evidence="2" id="KW-0067">ATP-binding</keyword>
<name>A0A8J3Y2U3_9ACTN</name>
<sequence length="934" mass="99405">MADSPADDPKTVGDADLFGRDDDLRVLRSLVDRARQYGGALLLFGEPGIGKTALLDAASAYAEAAGTHVLRASGTQFEAGHSFSTLHQALYPMVGDLDALNPVHRRALGVALGLRAGSPPGLLVIANAALALLSHAAVTRPVLVVVDDLPWLDRASAMVLAIVARRVAGTRVGFLAAYRSGDESFFDRAGLPDHEVRPLADEAADALAAHWFPALVPAVRRRLLTEAQGNPLALLELPLALSGRQRSGAARLPEVLPLSGRLQATFESRISGLPPSTRQVLLLLALDGTGSLPALVALGADAAALAPAERAGLVAVEEGAGLVRFRHPLTRSAVVDLSTVEERLRAHAMLAERQSGSQERRSWHLANATVGTDERVARLLEETAHTIRSRGDAAGSVTALLRAADLSPVGADRSRRLAEAAYFGAVMTGDLREVPRLLADARQGESGKARSLVSAVAAAHHLLLSGEGDVDTAHRLLVGAIEMQPAPYVSGDNTLVEAFYTLGWVCYFGGRAELWTPFHAAFAQLAAPVPELLALLAGTFADPARTASALLARIEAAIVDLDGHGDPVWSVRVGLAAMFVDRLTLCRAALWRILRDHRGGAAVTLTLHARSLLGLDQFITGEWDELQALAEEHVELCRLHNYRLLECLGLYLLAMLTAARGDHEATKALTDRMTTWATPRRAGLVQRIAAQALILDALGRGDFEQAYRHTTTITAAGELATHVPHALWVIMDVVEAAVRTGRTAEAVAHVEAVRACGVAALSSRLAMAVDAAAALVAGDEDAAILFERALSVAGGEHWPFERARIALAYGERLRRNKATVEARRHLVYALDTFERLEARPWAARAASELRATGQSIGHHAPTGVGSLTPQQREIAELAAAGLTNKQIGERLFLSPRTVGTHLYQVFPKLGITSRAALRDALAGLDDEAPPPVIP</sequence>
<dbReference type="SMART" id="SM00421">
    <property type="entry name" value="HTH_LUXR"/>
    <property type="match status" value="1"/>
</dbReference>
<evidence type="ECO:0000256" key="1">
    <source>
        <dbReference type="ARBA" id="ARBA00022741"/>
    </source>
</evidence>
<accession>A0A8J3Y2U3</accession>
<dbReference type="PRINTS" id="PR00038">
    <property type="entry name" value="HTHLUXR"/>
</dbReference>
<evidence type="ECO:0000313" key="5">
    <source>
        <dbReference type="Proteomes" id="UP000605992"/>
    </source>
</evidence>
<dbReference type="GO" id="GO:0004016">
    <property type="term" value="F:adenylate cyclase activity"/>
    <property type="evidence" value="ECO:0007669"/>
    <property type="project" value="TreeGrafter"/>
</dbReference>
<reference evidence="4" key="1">
    <citation type="submission" date="2021-01" db="EMBL/GenBank/DDBJ databases">
        <title>Whole genome shotgun sequence of Planotetraspora thailandica NBRC 104271.</title>
        <authorList>
            <person name="Komaki H."/>
            <person name="Tamura T."/>
        </authorList>
    </citation>
    <scope>NUCLEOTIDE SEQUENCE</scope>
    <source>
        <strain evidence="4">NBRC 104271</strain>
    </source>
</reference>
<protein>
    <submittedName>
        <fullName evidence="4">LuxR family transcriptional regulator</fullName>
    </submittedName>
</protein>
<dbReference type="Gene3D" id="1.10.10.10">
    <property type="entry name" value="Winged helix-like DNA-binding domain superfamily/Winged helix DNA-binding domain"/>
    <property type="match status" value="1"/>
</dbReference>
<dbReference type="SUPFAM" id="SSF52540">
    <property type="entry name" value="P-loop containing nucleoside triphosphate hydrolases"/>
    <property type="match status" value="1"/>
</dbReference>
<dbReference type="Pfam" id="PF00196">
    <property type="entry name" value="GerE"/>
    <property type="match status" value="1"/>
</dbReference>
<dbReference type="InterPro" id="IPR016032">
    <property type="entry name" value="Sig_transdc_resp-reg_C-effctor"/>
</dbReference>
<dbReference type="EMBL" id="BOOR01000097">
    <property type="protein sequence ID" value="GII59769.1"/>
    <property type="molecule type" value="Genomic_DNA"/>
</dbReference>
<dbReference type="Gene3D" id="3.40.50.300">
    <property type="entry name" value="P-loop containing nucleotide triphosphate hydrolases"/>
    <property type="match status" value="1"/>
</dbReference>
<organism evidence="4 5">
    <name type="scientific">Planotetraspora thailandica</name>
    <dbReference type="NCBI Taxonomy" id="487172"/>
    <lineage>
        <taxon>Bacteria</taxon>
        <taxon>Bacillati</taxon>
        <taxon>Actinomycetota</taxon>
        <taxon>Actinomycetes</taxon>
        <taxon>Streptosporangiales</taxon>
        <taxon>Streptosporangiaceae</taxon>
        <taxon>Planotetraspora</taxon>
    </lineage>
</organism>
<keyword evidence="1" id="KW-0547">Nucleotide-binding</keyword>
<evidence type="ECO:0000256" key="2">
    <source>
        <dbReference type="ARBA" id="ARBA00022840"/>
    </source>
</evidence>
<dbReference type="InterPro" id="IPR036388">
    <property type="entry name" value="WH-like_DNA-bd_sf"/>
</dbReference>
<dbReference type="InterPro" id="IPR000792">
    <property type="entry name" value="Tscrpt_reg_LuxR_C"/>
</dbReference>
<dbReference type="AlphaFoldDB" id="A0A8J3Y2U3"/>
<dbReference type="PANTHER" id="PTHR16305:SF35">
    <property type="entry name" value="TRANSCRIPTIONAL ACTIVATOR DOMAIN"/>
    <property type="match status" value="1"/>
</dbReference>
<dbReference type="GO" id="GO:0005737">
    <property type="term" value="C:cytoplasm"/>
    <property type="evidence" value="ECO:0007669"/>
    <property type="project" value="TreeGrafter"/>
</dbReference>
<dbReference type="GO" id="GO:0003677">
    <property type="term" value="F:DNA binding"/>
    <property type="evidence" value="ECO:0007669"/>
    <property type="project" value="InterPro"/>
</dbReference>
<evidence type="ECO:0000259" key="3">
    <source>
        <dbReference type="PROSITE" id="PS50043"/>
    </source>
</evidence>
<dbReference type="GO" id="GO:0005524">
    <property type="term" value="F:ATP binding"/>
    <property type="evidence" value="ECO:0007669"/>
    <property type="project" value="UniProtKB-KW"/>
</dbReference>
<comment type="caution">
    <text evidence="4">The sequence shown here is derived from an EMBL/GenBank/DDBJ whole genome shotgun (WGS) entry which is preliminary data.</text>
</comment>
<dbReference type="Pfam" id="PF13191">
    <property type="entry name" value="AAA_16"/>
    <property type="match status" value="1"/>
</dbReference>
<dbReference type="Proteomes" id="UP000605992">
    <property type="component" value="Unassembled WGS sequence"/>
</dbReference>
<evidence type="ECO:0000313" key="4">
    <source>
        <dbReference type="EMBL" id="GII59769.1"/>
    </source>
</evidence>
<dbReference type="CDD" id="cd06170">
    <property type="entry name" value="LuxR_C_like"/>
    <property type="match status" value="1"/>
</dbReference>
<keyword evidence="5" id="KW-1185">Reference proteome</keyword>
<feature type="domain" description="HTH luxR-type" evidence="3">
    <location>
        <begin position="860"/>
        <end position="925"/>
    </location>
</feature>
<dbReference type="PANTHER" id="PTHR16305">
    <property type="entry name" value="TESTICULAR SOLUBLE ADENYLYL CYCLASE"/>
    <property type="match status" value="1"/>
</dbReference>
<dbReference type="RefSeq" id="WP_203949807.1">
    <property type="nucleotide sequence ID" value="NZ_BOOR01000097.1"/>
</dbReference>
<dbReference type="GO" id="GO:0006355">
    <property type="term" value="P:regulation of DNA-templated transcription"/>
    <property type="evidence" value="ECO:0007669"/>
    <property type="project" value="InterPro"/>
</dbReference>
<dbReference type="InterPro" id="IPR027417">
    <property type="entry name" value="P-loop_NTPase"/>
</dbReference>
<dbReference type="InterPro" id="IPR041664">
    <property type="entry name" value="AAA_16"/>
</dbReference>
<proteinExistence type="predicted"/>